<evidence type="ECO:0000313" key="2">
    <source>
        <dbReference type="Proteomes" id="UP000828390"/>
    </source>
</evidence>
<keyword evidence="2" id="KW-1185">Reference proteome</keyword>
<organism evidence="1 2">
    <name type="scientific">Dreissena polymorpha</name>
    <name type="common">Zebra mussel</name>
    <name type="synonym">Mytilus polymorpha</name>
    <dbReference type="NCBI Taxonomy" id="45954"/>
    <lineage>
        <taxon>Eukaryota</taxon>
        <taxon>Metazoa</taxon>
        <taxon>Spiralia</taxon>
        <taxon>Lophotrochozoa</taxon>
        <taxon>Mollusca</taxon>
        <taxon>Bivalvia</taxon>
        <taxon>Autobranchia</taxon>
        <taxon>Heteroconchia</taxon>
        <taxon>Euheterodonta</taxon>
        <taxon>Imparidentia</taxon>
        <taxon>Neoheterodontei</taxon>
        <taxon>Myida</taxon>
        <taxon>Dreissenoidea</taxon>
        <taxon>Dreissenidae</taxon>
        <taxon>Dreissena</taxon>
    </lineage>
</organism>
<gene>
    <name evidence="1" type="ORF">DPMN_035553</name>
</gene>
<dbReference type="Proteomes" id="UP000828390">
    <property type="component" value="Unassembled WGS sequence"/>
</dbReference>
<dbReference type="EMBL" id="JAIWYP010000002">
    <property type="protein sequence ID" value="KAH3872338.1"/>
    <property type="molecule type" value="Genomic_DNA"/>
</dbReference>
<name>A0A9D4RM25_DREPO</name>
<sequence>MHHINCNGNYFLEPRERTTLSNEPLCVRSTETVPPPQCLEVIYARGIIKQCLIVRIILGHFGCKLAVYALCNKTMVPWSPLDSFSCHNVHDCIFSIDSLKYVFESNFFH</sequence>
<evidence type="ECO:0000313" key="1">
    <source>
        <dbReference type="EMBL" id="KAH3872338.1"/>
    </source>
</evidence>
<reference evidence="1" key="1">
    <citation type="journal article" date="2019" name="bioRxiv">
        <title>The Genome of the Zebra Mussel, Dreissena polymorpha: A Resource for Invasive Species Research.</title>
        <authorList>
            <person name="McCartney M.A."/>
            <person name="Auch B."/>
            <person name="Kono T."/>
            <person name="Mallez S."/>
            <person name="Zhang Y."/>
            <person name="Obille A."/>
            <person name="Becker A."/>
            <person name="Abrahante J.E."/>
            <person name="Garbe J."/>
            <person name="Badalamenti J.P."/>
            <person name="Herman A."/>
            <person name="Mangelson H."/>
            <person name="Liachko I."/>
            <person name="Sullivan S."/>
            <person name="Sone E.D."/>
            <person name="Koren S."/>
            <person name="Silverstein K.A.T."/>
            <person name="Beckman K.B."/>
            <person name="Gohl D.M."/>
        </authorList>
    </citation>
    <scope>NUCLEOTIDE SEQUENCE</scope>
    <source>
        <strain evidence="1">Duluth1</strain>
        <tissue evidence="1">Whole animal</tissue>
    </source>
</reference>
<reference evidence="1" key="2">
    <citation type="submission" date="2020-11" db="EMBL/GenBank/DDBJ databases">
        <authorList>
            <person name="McCartney M.A."/>
            <person name="Auch B."/>
            <person name="Kono T."/>
            <person name="Mallez S."/>
            <person name="Becker A."/>
            <person name="Gohl D.M."/>
            <person name="Silverstein K.A.T."/>
            <person name="Koren S."/>
            <person name="Bechman K.B."/>
            <person name="Herman A."/>
            <person name="Abrahante J.E."/>
            <person name="Garbe J."/>
        </authorList>
    </citation>
    <scope>NUCLEOTIDE SEQUENCE</scope>
    <source>
        <strain evidence="1">Duluth1</strain>
        <tissue evidence="1">Whole animal</tissue>
    </source>
</reference>
<comment type="caution">
    <text evidence="1">The sequence shown here is derived from an EMBL/GenBank/DDBJ whole genome shotgun (WGS) entry which is preliminary data.</text>
</comment>
<proteinExistence type="predicted"/>
<protein>
    <submittedName>
        <fullName evidence="1">Uncharacterized protein</fullName>
    </submittedName>
</protein>
<dbReference type="AlphaFoldDB" id="A0A9D4RM25"/>
<accession>A0A9D4RM25</accession>